<dbReference type="Proteomes" id="UP001275084">
    <property type="component" value="Unassembled WGS sequence"/>
</dbReference>
<name>A0AAJ0H736_9PEZI</name>
<evidence type="ECO:0008006" key="3">
    <source>
        <dbReference type="Google" id="ProtNLM"/>
    </source>
</evidence>
<gene>
    <name evidence="1" type="ORF">B0T25DRAFT_559454</name>
</gene>
<sequence>MDPFSIAATAFSLAGSIAKTSMTLVQFARDAHDAADDVGAVSKELQALAAVLNPISRALSRARGGTVPDAIIQQVYVTLEGCISVVEQIEENLQKYKRDKLWTRPSGSCLAVMICKSCGKAWRHTRWP</sequence>
<evidence type="ECO:0000313" key="2">
    <source>
        <dbReference type="Proteomes" id="UP001275084"/>
    </source>
</evidence>
<reference evidence="1" key="1">
    <citation type="journal article" date="2023" name="Mol. Phylogenet. Evol.">
        <title>Genome-scale phylogeny and comparative genomics of the fungal order Sordariales.</title>
        <authorList>
            <person name="Hensen N."/>
            <person name="Bonometti L."/>
            <person name="Westerberg I."/>
            <person name="Brannstrom I.O."/>
            <person name="Guillou S."/>
            <person name="Cros-Aarteil S."/>
            <person name="Calhoun S."/>
            <person name="Haridas S."/>
            <person name="Kuo A."/>
            <person name="Mondo S."/>
            <person name="Pangilinan J."/>
            <person name="Riley R."/>
            <person name="LaButti K."/>
            <person name="Andreopoulos B."/>
            <person name="Lipzen A."/>
            <person name="Chen C."/>
            <person name="Yan M."/>
            <person name="Daum C."/>
            <person name="Ng V."/>
            <person name="Clum A."/>
            <person name="Steindorff A."/>
            <person name="Ohm R.A."/>
            <person name="Martin F."/>
            <person name="Silar P."/>
            <person name="Natvig D.O."/>
            <person name="Lalanne C."/>
            <person name="Gautier V."/>
            <person name="Ament-Velasquez S.L."/>
            <person name="Kruys A."/>
            <person name="Hutchinson M.I."/>
            <person name="Powell A.J."/>
            <person name="Barry K."/>
            <person name="Miller A.N."/>
            <person name="Grigoriev I.V."/>
            <person name="Debuchy R."/>
            <person name="Gladieux P."/>
            <person name="Hiltunen Thoren M."/>
            <person name="Johannesson H."/>
        </authorList>
    </citation>
    <scope>NUCLEOTIDE SEQUENCE</scope>
    <source>
        <strain evidence="1">CBS 955.72</strain>
    </source>
</reference>
<reference evidence="1" key="2">
    <citation type="submission" date="2023-06" db="EMBL/GenBank/DDBJ databases">
        <authorList>
            <consortium name="Lawrence Berkeley National Laboratory"/>
            <person name="Haridas S."/>
            <person name="Hensen N."/>
            <person name="Bonometti L."/>
            <person name="Westerberg I."/>
            <person name="Brannstrom I.O."/>
            <person name="Guillou S."/>
            <person name="Cros-Aarteil S."/>
            <person name="Calhoun S."/>
            <person name="Kuo A."/>
            <person name="Mondo S."/>
            <person name="Pangilinan J."/>
            <person name="Riley R."/>
            <person name="Labutti K."/>
            <person name="Andreopoulos B."/>
            <person name="Lipzen A."/>
            <person name="Chen C."/>
            <person name="Yanf M."/>
            <person name="Daum C."/>
            <person name="Ng V."/>
            <person name="Clum A."/>
            <person name="Steindorff A."/>
            <person name="Ohm R."/>
            <person name="Martin F."/>
            <person name="Silar P."/>
            <person name="Natvig D."/>
            <person name="Lalanne C."/>
            <person name="Gautier V."/>
            <person name="Ament-Velasquez S.L."/>
            <person name="Kruys A."/>
            <person name="Hutchinson M.I."/>
            <person name="Powell A.J."/>
            <person name="Barry K."/>
            <person name="Miller A.N."/>
            <person name="Grigoriev I.V."/>
            <person name="Debuchy R."/>
            <person name="Gladieux P."/>
            <person name="Thoren M.H."/>
            <person name="Johannesson H."/>
        </authorList>
    </citation>
    <scope>NUCLEOTIDE SEQUENCE</scope>
    <source>
        <strain evidence="1">CBS 955.72</strain>
    </source>
</reference>
<keyword evidence="2" id="KW-1185">Reference proteome</keyword>
<accession>A0AAJ0H736</accession>
<comment type="caution">
    <text evidence="1">The sequence shown here is derived from an EMBL/GenBank/DDBJ whole genome shotgun (WGS) entry which is preliminary data.</text>
</comment>
<dbReference type="EMBL" id="JAUIQD010000008">
    <property type="protein sequence ID" value="KAK3341848.1"/>
    <property type="molecule type" value="Genomic_DNA"/>
</dbReference>
<organism evidence="1 2">
    <name type="scientific">Lasiosphaeria hispida</name>
    <dbReference type="NCBI Taxonomy" id="260671"/>
    <lineage>
        <taxon>Eukaryota</taxon>
        <taxon>Fungi</taxon>
        <taxon>Dikarya</taxon>
        <taxon>Ascomycota</taxon>
        <taxon>Pezizomycotina</taxon>
        <taxon>Sordariomycetes</taxon>
        <taxon>Sordariomycetidae</taxon>
        <taxon>Sordariales</taxon>
        <taxon>Lasiosphaeriaceae</taxon>
        <taxon>Lasiosphaeria</taxon>
    </lineage>
</organism>
<dbReference type="AlphaFoldDB" id="A0AAJ0H736"/>
<evidence type="ECO:0000313" key="1">
    <source>
        <dbReference type="EMBL" id="KAK3341848.1"/>
    </source>
</evidence>
<protein>
    <recommendedName>
        <fullName evidence="3">Fungal N-terminal domain-containing protein</fullName>
    </recommendedName>
</protein>
<proteinExistence type="predicted"/>